<feature type="transmembrane region" description="Helical" evidence="5">
    <location>
        <begin position="97"/>
        <end position="119"/>
    </location>
</feature>
<evidence type="ECO:0000313" key="7">
    <source>
        <dbReference type="Proteomes" id="UP000015441"/>
    </source>
</evidence>
<keyword evidence="3 5" id="KW-1133">Transmembrane helix</keyword>
<dbReference type="EMBL" id="CAUH01003446">
    <property type="protein sequence ID" value="CCU77194.1"/>
    <property type="molecule type" value="Genomic_DNA"/>
</dbReference>
<dbReference type="GO" id="GO:0006890">
    <property type="term" value="P:retrograde vesicle-mediated transport, Golgi to endoplasmic reticulum"/>
    <property type="evidence" value="ECO:0007669"/>
    <property type="project" value="InterPro"/>
</dbReference>
<dbReference type="STRING" id="546991.N1JCB8"/>
<evidence type="ECO:0000256" key="5">
    <source>
        <dbReference type="SAM" id="Phobius"/>
    </source>
</evidence>
<feature type="transmembrane region" description="Helical" evidence="5">
    <location>
        <begin position="169"/>
        <end position="202"/>
    </location>
</feature>
<dbReference type="FunFam" id="1.20.1540.10:FF:000004">
    <property type="entry name" value="Transmembrane protein 115"/>
    <property type="match status" value="1"/>
</dbReference>
<reference evidence="6 7" key="1">
    <citation type="journal article" date="2010" name="Science">
        <title>Genome expansion and gene loss in powdery mildew fungi reveal tradeoffs in extreme parasitism.</title>
        <authorList>
            <person name="Spanu P.D."/>
            <person name="Abbott J.C."/>
            <person name="Amselem J."/>
            <person name="Burgis T.A."/>
            <person name="Soanes D.M."/>
            <person name="Stueber K."/>
            <person name="Ver Loren van Themaat E."/>
            <person name="Brown J.K.M."/>
            <person name="Butcher S.A."/>
            <person name="Gurr S.J."/>
            <person name="Lebrun M.-H."/>
            <person name="Ridout C.J."/>
            <person name="Schulze-Lefert P."/>
            <person name="Talbot N.J."/>
            <person name="Ahmadinejad N."/>
            <person name="Ametz C."/>
            <person name="Barton G.R."/>
            <person name="Benjdia M."/>
            <person name="Bidzinski P."/>
            <person name="Bindschedler L.V."/>
            <person name="Both M."/>
            <person name="Brewer M.T."/>
            <person name="Cadle-Davidson L."/>
            <person name="Cadle-Davidson M.M."/>
            <person name="Collemare J."/>
            <person name="Cramer R."/>
            <person name="Frenkel O."/>
            <person name="Godfrey D."/>
            <person name="Harriman J."/>
            <person name="Hoede C."/>
            <person name="King B.C."/>
            <person name="Klages S."/>
            <person name="Kleemann J."/>
            <person name="Knoll D."/>
            <person name="Koti P.S."/>
            <person name="Kreplak J."/>
            <person name="Lopez-Ruiz F.J."/>
            <person name="Lu X."/>
            <person name="Maekawa T."/>
            <person name="Mahanil S."/>
            <person name="Micali C."/>
            <person name="Milgroom M.G."/>
            <person name="Montana G."/>
            <person name="Noir S."/>
            <person name="O'Connell R.J."/>
            <person name="Oberhaensli S."/>
            <person name="Parlange F."/>
            <person name="Pedersen C."/>
            <person name="Quesneville H."/>
            <person name="Reinhardt R."/>
            <person name="Rott M."/>
            <person name="Sacristan S."/>
            <person name="Schmidt S.M."/>
            <person name="Schoen M."/>
            <person name="Skamnioti P."/>
            <person name="Sommer H."/>
            <person name="Stephens A."/>
            <person name="Takahara H."/>
            <person name="Thordal-Christensen H."/>
            <person name="Vigouroux M."/>
            <person name="Wessling R."/>
            <person name="Wicker T."/>
            <person name="Panstruga R."/>
        </authorList>
    </citation>
    <scope>NUCLEOTIDE SEQUENCE [LARGE SCALE GENOMIC DNA]</scope>
    <source>
        <strain evidence="6">DH14</strain>
    </source>
</reference>
<keyword evidence="2 5" id="KW-0812">Transmembrane</keyword>
<gene>
    <name evidence="6" type="ORF">BGHDH14_bgh01084</name>
</gene>
<dbReference type="SMART" id="SM01160">
    <property type="entry name" value="DUF1751"/>
    <property type="match status" value="1"/>
</dbReference>
<dbReference type="eggNOG" id="KOG2890">
    <property type="taxonomic scope" value="Eukaryota"/>
</dbReference>
<dbReference type="OrthoDB" id="73612at2759"/>
<feature type="transmembrane region" description="Helical" evidence="5">
    <location>
        <begin position="68"/>
        <end position="85"/>
    </location>
</feature>
<comment type="subcellular location">
    <subcellularLocation>
        <location evidence="1">Membrane</location>
        <topology evidence="1">Multi-pass membrane protein</topology>
    </subcellularLocation>
</comment>
<accession>N1JCB8</accession>
<name>N1JCB8_BLUG1</name>
<dbReference type="GO" id="GO:0005794">
    <property type="term" value="C:Golgi apparatus"/>
    <property type="evidence" value="ECO:0007669"/>
    <property type="project" value="TreeGrafter"/>
</dbReference>
<proteinExistence type="predicted"/>
<comment type="caution">
    <text evidence="6">The sequence shown here is derived from an EMBL/GenBank/DDBJ whole genome shotgun (WGS) entry which is preliminary data.</text>
</comment>
<dbReference type="SUPFAM" id="SSF144091">
    <property type="entry name" value="Rhomboid-like"/>
    <property type="match status" value="1"/>
</dbReference>
<evidence type="ECO:0000256" key="4">
    <source>
        <dbReference type="ARBA" id="ARBA00023136"/>
    </source>
</evidence>
<feature type="transmembrane region" description="Helical" evidence="5">
    <location>
        <begin position="125"/>
        <end position="148"/>
    </location>
</feature>
<dbReference type="AlphaFoldDB" id="N1JCB8"/>
<dbReference type="Pfam" id="PF08551">
    <property type="entry name" value="DUF1751"/>
    <property type="match status" value="1"/>
</dbReference>
<organism evidence="6 7">
    <name type="scientific">Blumeria graminis f. sp. hordei (strain DH14)</name>
    <name type="common">Barley powdery mildew</name>
    <name type="synonym">Oidium monilioides f. sp. hordei</name>
    <dbReference type="NCBI Taxonomy" id="546991"/>
    <lineage>
        <taxon>Eukaryota</taxon>
        <taxon>Fungi</taxon>
        <taxon>Dikarya</taxon>
        <taxon>Ascomycota</taxon>
        <taxon>Pezizomycotina</taxon>
        <taxon>Leotiomycetes</taxon>
        <taxon>Erysiphales</taxon>
        <taxon>Erysiphaceae</taxon>
        <taxon>Blumeria</taxon>
        <taxon>Blumeria hordei</taxon>
    </lineage>
</organism>
<evidence type="ECO:0000313" key="6">
    <source>
        <dbReference type="EMBL" id="CCU77194.1"/>
    </source>
</evidence>
<dbReference type="Proteomes" id="UP000015441">
    <property type="component" value="Unassembled WGS sequence"/>
</dbReference>
<dbReference type="FunCoup" id="N1JCB8">
    <property type="interactions" value="581"/>
</dbReference>
<sequence length="398" mass="44932">MPTRLNLPPVTRVVLFVLLSQTFLGFAIKYRHWTRSSQFVIAWLALLPNVSLIYPWTLLTTTLFEKNLVTLAISAVTIFYSGRYLERAWTSVEFAKFLLVASLIPNVLCYGFLTILFTLTGQSHWMLITINGTIGLQIAFLVAFSQLIPAHTVTIFKGIICLRVPRFPLLYILSVSLLTLAPILSMASFLLVITGFFTSWTYLRFFKQSFPDLQTPQTSLRGDSSESFALVEFFPVALKPVISLLSNFTYNIFVKLHMCPPFPTGEHSLQRVDSLAQRNTPGTARAEAERRRALALKALDQRLHAATASYSKPHNPGSTVAVPNFPLQIQPSVKHGQKGTKTATIQWRRKPAHLVILNPKNFSVLYEKIQPLHYLLSISRTCDNQRGETETVILFIFL</sequence>
<dbReference type="InterPro" id="IPR035952">
    <property type="entry name" value="Rhomboid-like_sf"/>
</dbReference>
<dbReference type="PANTHER" id="PTHR13377">
    <property type="entry name" value="PLACENTAL PROTEIN 6"/>
    <property type="match status" value="1"/>
</dbReference>
<protein>
    <submittedName>
        <fullName evidence="6">Putative rhomboid family protein</fullName>
    </submittedName>
</protein>
<feature type="transmembrane region" description="Helical" evidence="5">
    <location>
        <begin position="12"/>
        <end position="28"/>
    </location>
</feature>
<keyword evidence="7" id="KW-1185">Reference proteome</keyword>
<evidence type="ECO:0000256" key="1">
    <source>
        <dbReference type="ARBA" id="ARBA00004141"/>
    </source>
</evidence>
<feature type="transmembrane region" description="Helical" evidence="5">
    <location>
        <begin position="40"/>
        <end position="56"/>
    </location>
</feature>
<dbReference type="InterPro" id="IPR013861">
    <property type="entry name" value="TMEM115/Pdh1/Rbl19"/>
</dbReference>
<dbReference type="PANTHER" id="PTHR13377:SF3">
    <property type="entry name" value="TRANSMEMBRANE PROTEIN 115"/>
    <property type="match status" value="1"/>
</dbReference>
<evidence type="ECO:0000256" key="3">
    <source>
        <dbReference type="ARBA" id="ARBA00022989"/>
    </source>
</evidence>
<dbReference type="InParanoid" id="N1JCB8"/>
<dbReference type="GO" id="GO:0016020">
    <property type="term" value="C:membrane"/>
    <property type="evidence" value="ECO:0007669"/>
    <property type="project" value="UniProtKB-SubCell"/>
</dbReference>
<evidence type="ECO:0000256" key="2">
    <source>
        <dbReference type="ARBA" id="ARBA00022692"/>
    </source>
</evidence>
<keyword evidence="4 5" id="KW-0472">Membrane</keyword>
<dbReference type="HOGENOM" id="CLU_043563_1_0_1"/>